<evidence type="ECO:0000313" key="2">
    <source>
        <dbReference type="Proteomes" id="UP000248148"/>
    </source>
</evidence>
<dbReference type="RefSeq" id="WP_110780252.1">
    <property type="nucleotide sequence ID" value="NZ_QJTI01000005.1"/>
</dbReference>
<reference evidence="1 2" key="1">
    <citation type="submission" date="2018-06" db="EMBL/GenBank/DDBJ databases">
        <title>Genomic Encyclopedia of Archaeal and Bacterial Type Strains, Phase II (KMG-II): from individual species to whole genera.</title>
        <authorList>
            <person name="Goeker M."/>
        </authorList>
    </citation>
    <scope>NUCLEOTIDE SEQUENCE [LARGE SCALE GENOMIC DNA]</scope>
    <source>
        <strain evidence="1 2">JCM 11668</strain>
    </source>
</reference>
<protein>
    <submittedName>
        <fullName evidence="1">Uncharacterized protein</fullName>
    </submittedName>
</protein>
<name>A0A318TPK7_9BRAD</name>
<accession>A0A318TPK7</accession>
<dbReference type="Proteomes" id="UP000248148">
    <property type="component" value="Unassembled WGS sequence"/>
</dbReference>
<dbReference type="EMBL" id="QJTI01000005">
    <property type="protein sequence ID" value="PYF03845.1"/>
    <property type="molecule type" value="Genomic_DNA"/>
</dbReference>
<comment type="caution">
    <text evidence="1">The sequence shown here is derived from an EMBL/GenBank/DDBJ whole genome shotgun (WGS) entry which is preliminary data.</text>
</comment>
<evidence type="ECO:0000313" key="1">
    <source>
        <dbReference type="EMBL" id="PYF03845.1"/>
    </source>
</evidence>
<gene>
    <name evidence="1" type="ORF">BJ122_105102</name>
</gene>
<keyword evidence="2" id="KW-1185">Reference proteome</keyword>
<sequence length="91" mass="10175">MIDEIVVQAAIVFRETQKLIAMMPGLPIAAAPDDEPHDLIELGVAAQIARRSKSVVRKWCAKNLMSGGGFAMKIADRWYVSASRFRAYIRR</sequence>
<proteinExistence type="predicted"/>
<organism evidence="1 2">
    <name type="scientific">Rhodopseudomonas faecalis</name>
    <dbReference type="NCBI Taxonomy" id="99655"/>
    <lineage>
        <taxon>Bacteria</taxon>
        <taxon>Pseudomonadati</taxon>
        <taxon>Pseudomonadota</taxon>
        <taxon>Alphaproteobacteria</taxon>
        <taxon>Hyphomicrobiales</taxon>
        <taxon>Nitrobacteraceae</taxon>
        <taxon>Rhodopseudomonas</taxon>
    </lineage>
</organism>
<dbReference type="AlphaFoldDB" id="A0A318TPK7"/>